<gene>
    <name evidence="6" type="ORF">ACD_80C00181G0003</name>
</gene>
<dbReference type="PANTHER" id="PTHR30313">
    <property type="entry name" value="DNA PRIMASE"/>
    <property type="match status" value="1"/>
</dbReference>
<protein>
    <recommendedName>
        <fullName evidence="5">Zinc finger CHC2-type domain-containing protein</fullName>
    </recommendedName>
</protein>
<dbReference type="InterPro" id="IPR050219">
    <property type="entry name" value="DnaG_primase"/>
</dbReference>
<dbReference type="PANTHER" id="PTHR30313:SF2">
    <property type="entry name" value="DNA PRIMASE"/>
    <property type="match status" value="1"/>
</dbReference>
<evidence type="ECO:0000256" key="4">
    <source>
        <dbReference type="SAM" id="MobiDB-lite"/>
    </source>
</evidence>
<feature type="domain" description="Zinc finger CHC2-type" evidence="5">
    <location>
        <begin position="145"/>
        <end position="199"/>
    </location>
</feature>
<dbReference type="InterPro" id="IPR002694">
    <property type="entry name" value="Znf_CHC2"/>
</dbReference>
<keyword evidence="2" id="KW-0863">Zinc-finger</keyword>
<dbReference type="GO" id="GO:0003677">
    <property type="term" value="F:DNA binding"/>
    <property type="evidence" value="ECO:0007669"/>
    <property type="project" value="InterPro"/>
</dbReference>
<sequence length="277" mass="32745">MQIQNLFWMHRQSGAHFGPLFFQNTTSMEHRDQRLETLSPKRQEQFQKILKHKMDSFSDSTEKTREEVIESAKVQMLYYLGNEQKEEFIPRKQRSKGKKHREKWPEQIQRILEKLGNNEVQYPALFQEIFGITLKEKNSHKGISYIWLCPFHEEKTPSLSISPARKYVKCFGCGTAGSIIEFIKKAWDKKYSTAVGMLEKYICTPAETEEWRKRNTVVIESKKISPEHEEKKEFVKSLSSGEYLPKKQFEAQFAQRKKEKTAKDNEISHNDEDELPF</sequence>
<evidence type="ECO:0000256" key="1">
    <source>
        <dbReference type="ARBA" id="ARBA00022723"/>
    </source>
</evidence>
<dbReference type="EMBL" id="AMFJ01036188">
    <property type="protein sequence ID" value="EKD24617.1"/>
    <property type="molecule type" value="Genomic_DNA"/>
</dbReference>
<reference evidence="6" key="1">
    <citation type="journal article" date="2012" name="Science">
        <title>Fermentation, hydrogen, and sulfur metabolism in multiple uncultivated bacterial phyla.</title>
        <authorList>
            <person name="Wrighton K.C."/>
            <person name="Thomas B.C."/>
            <person name="Sharon I."/>
            <person name="Miller C.S."/>
            <person name="Castelle C.J."/>
            <person name="VerBerkmoes N.C."/>
            <person name="Wilkins M.J."/>
            <person name="Hettich R.L."/>
            <person name="Lipton M.S."/>
            <person name="Williams K.H."/>
            <person name="Long P.E."/>
            <person name="Banfield J.F."/>
        </authorList>
    </citation>
    <scope>NUCLEOTIDE SEQUENCE [LARGE SCALE GENOMIC DNA]</scope>
</reference>
<keyword evidence="1" id="KW-0479">Metal-binding</keyword>
<dbReference type="GO" id="GO:0008270">
    <property type="term" value="F:zinc ion binding"/>
    <property type="evidence" value="ECO:0007669"/>
    <property type="project" value="UniProtKB-KW"/>
</dbReference>
<name>K1XHS4_9BACT</name>
<evidence type="ECO:0000259" key="5">
    <source>
        <dbReference type="SMART" id="SM00400"/>
    </source>
</evidence>
<feature type="region of interest" description="Disordered" evidence="4">
    <location>
        <begin position="252"/>
        <end position="277"/>
    </location>
</feature>
<feature type="compositionally biased region" description="Basic and acidic residues" evidence="4">
    <location>
        <begin position="261"/>
        <end position="270"/>
    </location>
</feature>
<dbReference type="GO" id="GO:0005737">
    <property type="term" value="C:cytoplasm"/>
    <property type="evidence" value="ECO:0007669"/>
    <property type="project" value="TreeGrafter"/>
</dbReference>
<proteinExistence type="predicted"/>
<accession>K1XHS4</accession>
<dbReference type="Gene3D" id="3.90.580.10">
    <property type="entry name" value="Zinc finger, CHC2-type domain"/>
    <property type="match status" value="1"/>
</dbReference>
<dbReference type="SMART" id="SM00400">
    <property type="entry name" value="ZnF_CHCC"/>
    <property type="match status" value="1"/>
</dbReference>
<dbReference type="Pfam" id="PF01807">
    <property type="entry name" value="Zn_ribbon_DnaG"/>
    <property type="match status" value="1"/>
</dbReference>
<dbReference type="GO" id="GO:0006269">
    <property type="term" value="P:DNA replication, synthesis of primer"/>
    <property type="evidence" value="ECO:0007669"/>
    <property type="project" value="TreeGrafter"/>
</dbReference>
<evidence type="ECO:0000313" key="6">
    <source>
        <dbReference type="EMBL" id="EKD24617.1"/>
    </source>
</evidence>
<dbReference type="AlphaFoldDB" id="K1XHS4"/>
<evidence type="ECO:0000256" key="3">
    <source>
        <dbReference type="ARBA" id="ARBA00022833"/>
    </source>
</evidence>
<comment type="caution">
    <text evidence="6">The sequence shown here is derived from an EMBL/GenBank/DDBJ whole genome shotgun (WGS) entry which is preliminary data.</text>
</comment>
<dbReference type="InterPro" id="IPR036977">
    <property type="entry name" value="DNA_primase_Znf_CHC2"/>
</dbReference>
<dbReference type="GO" id="GO:0003899">
    <property type="term" value="F:DNA-directed RNA polymerase activity"/>
    <property type="evidence" value="ECO:0007669"/>
    <property type="project" value="InterPro"/>
</dbReference>
<dbReference type="SUPFAM" id="SSF57783">
    <property type="entry name" value="Zinc beta-ribbon"/>
    <property type="match status" value="1"/>
</dbReference>
<organism evidence="6">
    <name type="scientific">uncultured bacterium</name>
    <name type="common">gcode 4</name>
    <dbReference type="NCBI Taxonomy" id="1234023"/>
    <lineage>
        <taxon>Bacteria</taxon>
        <taxon>environmental samples</taxon>
    </lineage>
</organism>
<keyword evidence="3" id="KW-0862">Zinc</keyword>
<evidence type="ECO:0000256" key="2">
    <source>
        <dbReference type="ARBA" id="ARBA00022771"/>
    </source>
</evidence>